<evidence type="ECO:0000313" key="4">
    <source>
        <dbReference type="Proteomes" id="UP000075883"/>
    </source>
</evidence>
<keyword evidence="4" id="KW-1185">Reference proteome</keyword>
<feature type="domain" description="DM13" evidence="2">
    <location>
        <begin position="45"/>
        <end position="131"/>
    </location>
</feature>
<reference evidence="4" key="1">
    <citation type="submission" date="2013-09" db="EMBL/GenBank/DDBJ databases">
        <title>The Genome Sequence of Anopheles culicifacies species A.</title>
        <authorList>
            <consortium name="The Broad Institute Genomics Platform"/>
            <person name="Neafsey D.E."/>
            <person name="Besansky N."/>
            <person name="Howell P."/>
            <person name="Walton C."/>
            <person name="Young S.K."/>
            <person name="Zeng Q."/>
            <person name="Gargeya S."/>
            <person name="Fitzgerald M."/>
            <person name="Haas B."/>
            <person name="Abouelleil A."/>
            <person name="Allen A.W."/>
            <person name="Alvarado L."/>
            <person name="Arachchi H.M."/>
            <person name="Berlin A.M."/>
            <person name="Chapman S.B."/>
            <person name="Gainer-Dewar J."/>
            <person name="Goldberg J."/>
            <person name="Griggs A."/>
            <person name="Gujja S."/>
            <person name="Hansen M."/>
            <person name="Howarth C."/>
            <person name="Imamovic A."/>
            <person name="Ireland A."/>
            <person name="Larimer J."/>
            <person name="McCowan C."/>
            <person name="Murphy C."/>
            <person name="Pearson M."/>
            <person name="Poon T.W."/>
            <person name="Priest M."/>
            <person name="Roberts A."/>
            <person name="Saif S."/>
            <person name="Shea T."/>
            <person name="Sisk P."/>
            <person name="Sykes S."/>
            <person name="Wortman J."/>
            <person name="Nusbaum C."/>
            <person name="Birren B."/>
        </authorList>
    </citation>
    <scope>NUCLEOTIDE SEQUENCE [LARGE SCALE GENOMIC DNA]</scope>
    <source>
        <strain evidence="4">A-37</strain>
    </source>
</reference>
<organism evidence="3 4">
    <name type="scientific">Anopheles culicifacies</name>
    <dbReference type="NCBI Taxonomy" id="139723"/>
    <lineage>
        <taxon>Eukaryota</taxon>
        <taxon>Metazoa</taxon>
        <taxon>Ecdysozoa</taxon>
        <taxon>Arthropoda</taxon>
        <taxon>Hexapoda</taxon>
        <taxon>Insecta</taxon>
        <taxon>Pterygota</taxon>
        <taxon>Neoptera</taxon>
        <taxon>Endopterygota</taxon>
        <taxon>Diptera</taxon>
        <taxon>Nematocera</taxon>
        <taxon>Culicoidea</taxon>
        <taxon>Culicidae</taxon>
        <taxon>Anophelinae</taxon>
        <taxon>Anopheles</taxon>
        <taxon>culicifacies species complex</taxon>
    </lineage>
</organism>
<dbReference type="EnsemblMetazoa" id="ACUA026079-RA">
    <property type="protein sequence ID" value="ACUA026079-PA"/>
    <property type="gene ID" value="ACUA026079"/>
</dbReference>
<dbReference type="PANTHER" id="PTHR24036:SF5">
    <property type="entry name" value="THROMBOMODULIN"/>
    <property type="match status" value="1"/>
</dbReference>
<proteinExistence type="predicted"/>
<keyword evidence="1" id="KW-0677">Repeat</keyword>
<dbReference type="PANTHER" id="PTHR24036">
    <property type="entry name" value="SKELETOR-RELATED"/>
    <property type="match status" value="1"/>
</dbReference>
<dbReference type="AlphaFoldDB" id="A0A182MTS3"/>
<accession>A0A182MTS3</accession>
<dbReference type="InterPro" id="IPR019545">
    <property type="entry name" value="DM13_domain"/>
</dbReference>
<dbReference type="InterPro" id="IPR052126">
    <property type="entry name" value="Spindle_Org/Thrombomodulin"/>
</dbReference>
<dbReference type="Pfam" id="PF10517">
    <property type="entry name" value="DM13"/>
    <property type="match status" value="1"/>
</dbReference>
<name>A0A182MTS3_9DIPT</name>
<dbReference type="STRING" id="139723.A0A182MTS3"/>
<evidence type="ECO:0000256" key="1">
    <source>
        <dbReference type="ARBA" id="ARBA00022737"/>
    </source>
</evidence>
<protein>
    <recommendedName>
        <fullName evidence="2">DM13 domain-containing protein</fullName>
    </recommendedName>
</protein>
<dbReference type="SMART" id="SM00686">
    <property type="entry name" value="DM13"/>
    <property type="match status" value="1"/>
</dbReference>
<dbReference type="PROSITE" id="PS51549">
    <property type="entry name" value="DM13"/>
    <property type="match status" value="1"/>
</dbReference>
<dbReference type="EMBL" id="AXCM01012176">
    <property type="status" value="NOT_ANNOTATED_CDS"/>
    <property type="molecule type" value="Genomic_DNA"/>
</dbReference>
<evidence type="ECO:0000259" key="2">
    <source>
        <dbReference type="PROSITE" id="PS51549"/>
    </source>
</evidence>
<reference evidence="3" key="2">
    <citation type="submission" date="2020-05" db="UniProtKB">
        <authorList>
            <consortium name="EnsemblMetazoa"/>
        </authorList>
    </citation>
    <scope>IDENTIFICATION</scope>
    <source>
        <strain evidence="3">A-37</strain>
    </source>
</reference>
<evidence type="ECO:0000313" key="3">
    <source>
        <dbReference type="EnsemblMetazoa" id="ACUA026079-PA"/>
    </source>
</evidence>
<dbReference type="Proteomes" id="UP000075883">
    <property type="component" value="Unassembled WGS sequence"/>
</dbReference>
<dbReference type="VEuPathDB" id="VectorBase:ACUA026079"/>
<sequence length="131" mass="14653">MQSGSTIDWNEGQLKRTIHQGWKPELLMSGTARVDCRAPKEPYYGREIGELANFGHGIKGHVYAVDESTLFVKGFAYDGNAPDAFFWVGNSPRPSPEGYIIPYPEEYSGRRWQSVPKRLGGWFPSTSAQGI</sequence>